<feature type="domain" description="Beta-galactosidase galactose-binding" evidence="12">
    <location>
        <begin position="550"/>
        <end position="609"/>
    </location>
</feature>
<keyword evidence="4" id="KW-0325">Glycoprotein</keyword>
<dbReference type="Proteomes" id="UP001153714">
    <property type="component" value="Chromosome 11"/>
</dbReference>
<dbReference type="AlphaFoldDB" id="A0A9P0BYL6"/>
<dbReference type="InterPro" id="IPR026283">
    <property type="entry name" value="B-gal_1-like"/>
</dbReference>
<dbReference type="GO" id="GO:0004565">
    <property type="term" value="F:beta-galactosidase activity"/>
    <property type="evidence" value="ECO:0007669"/>
    <property type="project" value="UniProtKB-EC"/>
</dbReference>
<evidence type="ECO:0000256" key="4">
    <source>
        <dbReference type="ARBA" id="ARBA00023180"/>
    </source>
</evidence>
<dbReference type="FunFam" id="3.20.20.80:FF:000017">
    <property type="entry name" value="Beta-galactosidase"/>
    <property type="match status" value="1"/>
</dbReference>
<dbReference type="InterPro" id="IPR001944">
    <property type="entry name" value="Glycoside_Hdrlase_35"/>
</dbReference>
<dbReference type="PROSITE" id="PS01182">
    <property type="entry name" value="GLYCOSYL_HYDROL_F35"/>
    <property type="match status" value="1"/>
</dbReference>
<accession>A0A9P0BYL6</accession>
<evidence type="ECO:0000256" key="5">
    <source>
        <dbReference type="ARBA" id="ARBA00023295"/>
    </source>
</evidence>
<dbReference type="InterPro" id="IPR019801">
    <property type="entry name" value="Glyco_hydro_35_CS"/>
</dbReference>
<reference evidence="13" key="2">
    <citation type="submission" date="2022-10" db="EMBL/GenBank/DDBJ databases">
        <authorList>
            <consortium name="ENA_rothamsted_submissions"/>
            <consortium name="culmorum"/>
            <person name="King R."/>
        </authorList>
    </citation>
    <scope>NUCLEOTIDE SEQUENCE</scope>
</reference>
<evidence type="ECO:0000259" key="12">
    <source>
        <dbReference type="Pfam" id="PF21467"/>
    </source>
</evidence>
<dbReference type="Gene3D" id="3.20.20.80">
    <property type="entry name" value="Glycosidases"/>
    <property type="match status" value="1"/>
</dbReference>
<evidence type="ECO:0000256" key="6">
    <source>
        <dbReference type="PIRSR" id="PIRSR006336-1"/>
    </source>
</evidence>
<dbReference type="SUPFAM" id="SSF51445">
    <property type="entry name" value="(Trans)glycosidases"/>
    <property type="match status" value="1"/>
</dbReference>
<keyword evidence="2 9" id="KW-0732">Signal</keyword>
<evidence type="ECO:0000313" key="13">
    <source>
        <dbReference type="EMBL" id="CAH0748179.1"/>
    </source>
</evidence>
<proteinExistence type="inferred from homology"/>
<dbReference type="InterPro" id="IPR048912">
    <property type="entry name" value="BetaGal1-like_ABD1"/>
</dbReference>
<dbReference type="InterPro" id="IPR031330">
    <property type="entry name" value="Gly_Hdrlase_35_cat"/>
</dbReference>
<evidence type="ECO:0000313" key="14">
    <source>
        <dbReference type="Proteomes" id="UP001153714"/>
    </source>
</evidence>
<reference evidence="13" key="1">
    <citation type="submission" date="2021-12" db="EMBL/GenBank/DDBJ databases">
        <authorList>
            <person name="King R."/>
        </authorList>
    </citation>
    <scope>NUCLEOTIDE SEQUENCE</scope>
</reference>
<evidence type="ECO:0000256" key="7">
    <source>
        <dbReference type="RuleBase" id="RU000675"/>
    </source>
</evidence>
<feature type="chain" id="PRO_5040394565" description="Beta-galactosidase" evidence="9">
    <location>
        <begin position="22"/>
        <end position="643"/>
    </location>
</feature>
<feature type="active site" description="Proton donor" evidence="6">
    <location>
        <position position="201"/>
    </location>
</feature>
<dbReference type="GO" id="GO:0005975">
    <property type="term" value="P:carbohydrate metabolic process"/>
    <property type="evidence" value="ECO:0007669"/>
    <property type="project" value="InterPro"/>
</dbReference>
<dbReference type="PRINTS" id="PR00742">
    <property type="entry name" value="GLHYDRLASE35"/>
</dbReference>
<evidence type="ECO:0000256" key="2">
    <source>
        <dbReference type="ARBA" id="ARBA00022729"/>
    </source>
</evidence>
<sequence length="643" mass="72777">MGWRPIVWFCLFISTSYVISAGVPTVIKINDDYDVTMAEEKTSHTISIVGNEFMLDGQPLHIISGSLHYFRLPSEYWRDRLRKLKAAGLNSVSTYVEWSFHEPEERQYSFKNSRDVAAFVRLAAEEGLHVLLRPGPYICAERDLGGLPYWLLGKYPNMQLRTTDKNFIREAKIWMTKLFEQLTPLLFGNGGPIILVQIENEYGSYGTDRHYMQQMRDIVLEHVGTNALLYTTDGPSSLFFRNGFVSGALTTIDFGPGYDIKTAYDDLRKFMPSGPLMNSEYYPGWLTHWGEKLQQVSTDAVVTTLRHMLDYKINVNIYVFFGGSNFEFTSGANYGSTYQPDITSYDYDAPLSEAGDPTPKYYAIRDLLKQYKFLKDNISEPVPSPKGAYGLISLTPKISLLSSEGRTLLGKGYAEMSGPLLPTFEKLRQRSGLILYETKLNETDGLLSITRPKDWIYVYVDGKLQGAINRMYKIYMLDLKSKVDSVLSLLVENQGRINFGPFLNDRKGILSDVEYNGKTLGGNWSITGYPLEVVSPMNSYHTKSDLTKGPVIYESQLVLPEGETPLDTFLDTTGWGRGYVWVNGYNLGRYWPNLGPQVTLYVPGVWLKAAPASNLIQVLELEAAPEALTMEFIDYPILNRTQT</sequence>
<evidence type="ECO:0000256" key="3">
    <source>
        <dbReference type="ARBA" id="ARBA00022801"/>
    </source>
</evidence>
<feature type="active site" description="Nucleophile" evidence="6">
    <location>
        <position position="280"/>
    </location>
</feature>
<dbReference type="Pfam" id="PF21317">
    <property type="entry name" value="BetaGal_ABD_1"/>
    <property type="match status" value="1"/>
</dbReference>
<evidence type="ECO:0000256" key="1">
    <source>
        <dbReference type="ARBA" id="ARBA00009809"/>
    </source>
</evidence>
<evidence type="ECO:0000256" key="8">
    <source>
        <dbReference type="RuleBase" id="RU003679"/>
    </source>
</evidence>
<dbReference type="PANTHER" id="PTHR23421">
    <property type="entry name" value="BETA-GALACTOSIDASE RELATED"/>
    <property type="match status" value="1"/>
</dbReference>
<dbReference type="InterPro" id="IPR048913">
    <property type="entry name" value="BetaGal_gal-bd"/>
</dbReference>
<dbReference type="Pfam" id="PF21467">
    <property type="entry name" value="BetaGal_gal-bd"/>
    <property type="match status" value="1"/>
</dbReference>
<feature type="domain" description="Glycoside hydrolase 35 catalytic" evidence="10">
    <location>
        <begin position="52"/>
        <end position="370"/>
    </location>
</feature>
<feature type="domain" description="Beta-galactosidase 1-like first all-beta" evidence="11">
    <location>
        <begin position="423"/>
        <end position="530"/>
    </location>
</feature>
<protein>
    <recommendedName>
        <fullName evidence="7">Beta-galactosidase</fullName>
        <ecNumber evidence="7">3.2.1.23</ecNumber>
    </recommendedName>
</protein>
<dbReference type="InterPro" id="IPR017853">
    <property type="entry name" value="GH"/>
</dbReference>
<keyword evidence="5 7" id="KW-0326">Glycosidase</keyword>
<keyword evidence="14" id="KW-1185">Reference proteome</keyword>
<organism evidence="13 14">
    <name type="scientific">Diatraea saccharalis</name>
    <name type="common">sugarcane borer</name>
    <dbReference type="NCBI Taxonomy" id="40085"/>
    <lineage>
        <taxon>Eukaryota</taxon>
        <taxon>Metazoa</taxon>
        <taxon>Ecdysozoa</taxon>
        <taxon>Arthropoda</taxon>
        <taxon>Hexapoda</taxon>
        <taxon>Insecta</taxon>
        <taxon>Pterygota</taxon>
        <taxon>Neoptera</taxon>
        <taxon>Endopterygota</taxon>
        <taxon>Lepidoptera</taxon>
        <taxon>Glossata</taxon>
        <taxon>Ditrysia</taxon>
        <taxon>Pyraloidea</taxon>
        <taxon>Crambidae</taxon>
        <taxon>Crambinae</taxon>
        <taxon>Diatraea</taxon>
    </lineage>
</organism>
<keyword evidence="3 7" id="KW-0378">Hydrolase</keyword>
<gene>
    <name evidence="13" type="ORF">DIATSA_LOCUS1863</name>
</gene>
<comment type="catalytic activity">
    <reaction evidence="7">
        <text>Hydrolysis of terminal non-reducing beta-D-galactose residues in beta-D-galactosides.</text>
        <dbReference type="EC" id="3.2.1.23"/>
    </reaction>
</comment>
<comment type="similarity">
    <text evidence="1 8">Belongs to the glycosyl hydrolase 35 family.</text>
</comment>
<evidence type="ECO:0000259" key="10">
    <source>
        <dbReference type="Pfam" id="PF01301"/>
    </source>
</evidence>
<dbReference type="EMBL" id="OU893342">
    <property type="protein sequence ID" value="CAH0748179.1"/>
    <property type="molecule type" value="Genomic_DNA"/>
</dbReference>
<evidence type="ECO:0000256" key="9">
    <source>
        <dbReference type="SAM" id="SignalP"/>
    </source>
</evidence>
<dbReference type="InterPro" id="IPR008979">
    <property type="entry name" value="Galactose-bd-like_sf"/>
</dbReference>
<dbReference type="EC" id="3.2.1.23" evidence="7"/>
<dbReference type="PIRSF" id="PIRSF006336">
    <property type="entry name" value="B-gal"/>
    <property type="match status" value="1"/>
</dbReference>
<name>A0A9P0BYL6_9NEOP</name>
<evidence type="ECO:0000259" key="11">
    <source>
        <dbReference type="Pfam" id="PF21317"/>
    </source>
</evidence>
<dbReference type="Gene3D" id="2.60.120.260">
    <property type="entry name" value="Galactose-binding domain-like"/>
    <property type="match status" value="2"/>
</dbReference>
<dbReference type="OrthoDB" id="1657402at2759"/>
<feature type="signal peptide" evidence="9">
    <location>
        <begin position="1"/>
        <end position="21"/>
    </location>
</feature>
<dbReference type="SUPFAM" id="SSF49785">
    <property type="entry name" value="Galactose-binding domain-like"/>
    <property type="match status" value="1"/>
</dbReference>
<dbReference type="Pfam" id="PF01301">
    <property type="entry name" value="Glyco_hydro_35"/>
    <property type="match status" value="1"/>
</dbReference>